<evidence type="ECO:0000256" key="4">
    <source>
        <dbReference type="ARBA" id="ARBA00022723"/>
    </source>
</evidence>
<dbReference type="NCBIfam" id="TIGR00150">
    <property type="entry name" value="T6A_YjeE"/>
    <property type="match status" value="1"/>
</dbReference>
<name>A0ABS6BJJ6_9SPHN</name>
<keyword evidence="7" id="KW-0460">Magnesium</keyword>
<proteinExistence type="predicted"/>
<reference evidence="8 9" key="1">
    <citation type="submission" date="2021-06" db="EMBL/GenBank/DDBJ databases">
        <title>Sphingomonas sp. XMGL2, whole genome shotgun sequencing project.</title>
        <authorList>
            <person name="Zhao G."/>
            <person name="Shen L."/>
        </authorList>
    </citation>
    <scope>NUCLEOTIDE SEQUENCE [LARGE SCALE GENOMIC DNA]</scope>
    <source>
        <strain evidence="8 9">XMGL2</strain>
    </source>
</reference>
<organism evidence="8 9">
    <name type="scientific">Sphingomonas quercus</name>
    <dbReference type="NCBI Taxonomy" id="2842451"/>
    <lineage>
        <taxon>Bacteria</taxon>
        <taxon>Pseudomonadati</taxon>
        <taxon>Pseudomonadota</taxon>
        <taxon>Alphaproteobacteria</taxon>
        <taxon>Sphingomonadales</taxon>
        <taxon>Sphingomonadaceae</taxon>
        <taxon>Sphingomonas</taxon>
    </lineage>
</organism>
<keyword evidence="4" id="KW-0479">Metal-binding</keyword>
<evidence type="ECO:0000256" key="1">
    <source>
        <dbReference type="ARBA" id="ARBA00004496"/>
    </source>
</evidence>
<evidence type="ECO:0000313" key="8">
    <source>
        <dbReference type="EMBL" id="MBU3078349.1"/>
    </source>
</evidence>
<comment type="subcellular location">
    <subcellularLocation>
        <location evidence="1">Cytoplasm</location>
    </subcellularLocation>
</comment>
<evidence type="ECO:0000256" key="5">
    <source>
        <dbReference type="ARBA" id="ARBA00022741"/>
    </source>
</evidence>
<accession>A0ABS6BJJ6</accession>
<dbReference type="Pfam" id="PF02367">
    <property type="entry name" value="TsaE"/>
    <property type="match status" value="1"/>
</dbReference>
<gene>
    <name evidence="8" type="primary">tsaE</name>
    <name evidence="8" type="ORF">KOF26_10755</name>
</gene>
<keyword evidence="6" id="KW-0067">ATP-binding</keyword>
<keyword evidence="5" id="KW-0547">Nucleotide-binding</keyword>
<dbReference type="RefSeq" id="WP_216324909.1">
    <property type="nucleotide sequence ID" value="NZ_JAHKRT010000005.1"/>
</dbReference>
<sequence length="153" mass="16192">MLLADAAATEAAGASIAPLLRIGDVVALAGDLGAGKTSLARGILAGLGLAGKAASPTFPILIPYAPPAVRLPVAHADLYRIEQAHELEELGLDELLEESALLVEWPERLGGWLWPQTLRLSLEPAPDGGRRLTWAVPEAWERRWPPPGFAATP</sequence>
<keyword evidence="9" id="KW-1185">Reference proteome</keyword>
<keyword evidence="3" id="KW-0819">tRNA processing</keyword>
<dbReference type="InterPro" id="IPR003442">
    <property type="entry name" value="T6A_TsaE"/>
</dbReference>
<dbReference type="PANTHER" id="PTHR33540">
    <property type="entry name" value="TRNA THREONYLCARBAMOYLADENOSINE BIOSYNTHESIS PROTEIN TSAE"/>
    <property type="match status" value="1"/>
</dbReference>
<evidence type="ECO:0000256" key="6">
    <source>
        <dbReference type="ARBA" id="ARBA00022840"/>
    </source>
</evidence>
<evidence type="ECO:0000256" key="7">
    <source>
        <dbReference type="ARBA" id="ARBA00022842"/>
    </source>
</evidence>
<dbReference type="PANTHER" id="PTHR33540:SF2">
    <property type="entry name" value="TRNA THREONYLCARBAMOYLADENOSINE BIOSYNTHESIS PROTEIN TSAE"/>
    <property type="match status" value="1"/>
</dbReference>
<evidence type="ECO:0000256" key="3">
    <source>
        <dbReference type="ARBA" id="ARBA00022694"/>
    </source>
</evidence>
<evidence type="ECO:0000256" key="2">
    <source>
        <dbReference type="ARBA" id="ARBA00022490"/>
    </source>
</evidence>
<evidence type="ECO:0000313" key="9">
    <source>
        <dbReference type="Proteomes" id="UP000776276"/>
    </source>
</evidence>
<dbReference type="EMBL" id="JAHKRT010000005">
    <property type="protein sequence ID" value="MBU3078349.1"/>
    <property type="molecule type" value="Genomic_DNA"/>
</dbReference>
<protein>
    <submittedName>
        <fullName evidence="8">tRNA (Adenosine(37)-N6)-threonylcarbamoyltransferase complex ATPase subunit type 1 TsaE</fullName>
    </submittedName>
</protein>
<comment type="caution">
    <text evidence="8">The sequence shown here is derived from an EMBL/GenBank/DDBJ whole genome shotgun (WGS) entry which is preliminary data.</text>
</comment>
<dbReference type="Proteomes" id="UP000776276">
    <property type="component" value="Unassembled WGS sequence"/>
</dbReference>
<keyword evidence="2" id="KW-0963">Cytoplasm</keyword>